<accession>A0A2A2KYZ7</accession>
<dbReference type="Proteomes" id="UP000218231">
    <property type="component" value="Unassembled WGS sequence"/>
</dbReference>
<evidence type="ECO:0000256" key="3">
    <source>
        <dbReference type="ARBA" id="ARBA00023212"/>
    </source>
</evidence>
<feature type="region of interest" description="Disordered" evidence="4">
    <location>
        <begin position="78"/>
        <end position="97"/>
    </location>
</feature>
<evidence type="ECO:0000256" key="2">
    <source>
        <dbReference type="ARBA" id="ARBA00022490"/>
    </source>
</evidence>
<dbReference type="GO" id="GO:0005856">
    <property type="term" value="C:cytoskeleton"/>
    <property type="evidence" value="ECO:0007669"/>
    <property type="project" value="UniProtKB-SubCell"/>
</dbReference>
<feature type="compositionally biased region" description="Basic and acidic residues" evidence="4">
    <location>
        <begin position="450"/>
        <end position="461"/>
    </location>
</feature>
<organism evidence="5 6">
    <name type="scientific">Diploscapter pachys</name>
    <dbReference type="NCBI Taxonomy" id="2018661"/>
    <lineage>
        <taxon>Eukaryota</taxon>
        <taxon>Metazoa</taxon>
        <taxon>Ecdysozoa</taxon>
        <taxon>Nematoda</taxon>
        <taxon>Chromadorea</taxon>
        <taxon>Rhabditida</taxon>
        <taxon>Rhabditina</taxon>
        <taxon>Rhabditomorpha</taxon>
        <taxon>Rhabditoidea</taxon>
        <taxon>Rhabditidae</taxon>
        <taxon>Diploscapter</taxon>
    </lineage>
</organism>
<evidence type="ECO:0000256" key="1">
    <source>
        <dbReference type="ARBA" id="ARBA00004245"/>
    </source>
</evidence>
<evidence type="ECO:0008006" key="7">
    <source>
        <dbReference type="Google" id="ProtNLM"/>
    </source>
</evidence>
<dbReference type="GO" id="GO:0030239">
    <property type="term" value="P:myofibril assembly"/>
    <property type="evidence" value="ECO:0007669"/>
    <property type="project" value="TreeGrafter"/>
</dbReference>
<evidence type="ECO:0000313" key="6">
    <source>
        <dbReference type="Proteomes" id="UP000218231"/>
    </source>
</evidence>
<gene>
    <name evidence="5" type="ORF">WR25_17828</name>
</gene>
<reference evidence="5 6" key="1">
    <citation type="journal article" date="2017" name="Curr. Biol.">
        <title>Genome architecture and evolution of a unichromosomal asexual nematode.</title>
        <authorList>
            <person name="Fradin H."/>
            <person name="Zegar C."/>
            <person name="Gutwein M."/>
            <person name="Lucas J."/>
            <person name="Kovtun M."/>
            <person name="Corcoran D."/>
            <person name="Baugh L.R."/>
            <person name="Kiontke K."/>
            <person name="Gunsalus K."/>
            <person name="Fitch D.H."/>
            <person name="Piano F."/>
        </authorList>
    </citation>
    <scope>NUCLEOTIDE SEQUENCE [LARGE SCALE GENOMIC DNA]</scope>
    <source>
        <strain evidence="5">PF1309</strain>
    </source>
</reference>
<feature type="region of interest" description="Disordered" evidence="4">
    <location>
        <begin position="243"/>
        <end position="463"/>
    </location>
</feature>
<feature type="compositionally biased region" description="Polar residues" evidence="4">
    <location>
        <begin position="78"/>
        <end position="88"/>
    </location>
</feature>
<comment type="caution">
    <text evidence="5">The sequence shown here is derived from an EMBL/GenBank/DDBJ whole genome shotgun (WGS) entry which is preliminary data.</text>
</comment>
<feature type="compositionally biased region" description="Basic and acidic residues" evidence="4">
    <location>
        <begin position="583"/>
        <end position="592"/>
    </location>
</feature>
<dbReference type="GO" id="GO:0051694">
    <property type="term" value="P:pointed-end actin filament capping"/>
    <property type="evidence" value="ECO:0007669"/>
    <property type="project" value="InterPro"/>
</dbReference>
<name>A0A2A2KYZ7_9BILA</name>
<sequence>MTFHSGMASEEKKAMMAAHASHVLGLDDDDMMSDEDLIRQIEALEGQEELQLGDLLKAMNENRIISWEEAERILMESDNTPVKSSLPEQTRPCEPDNDTDVDRCIQQLLNNDPSLKEVNLNNMKRTPVPSIRRLIEALAYNEHCERISLANMGLYDHDISVLMPVIEMNNALKKLNLETNYLSGEFFAKLFKAAIHNNSLEEVKAVNQISVNLRLPEGRHKIEKITLRNGDLRRIARREAALKAKQEAEEREKNHVEPPRILTQPSNLRVAGISNTAPPAKPKPQEQPKPATATAPQRELREMSPVKKPSPSFKPPPPQSKSPSPGVAPLVNPVLIKTPEPEPKPIEHKTFEPPSTRLSWSPKPKSPAPEAKPKEVKKTLQEKKEEIKPILNKFARFDKKMPDDKPKAEPKPFEVKKLKSQAAQQEKKKEKEEKEKEKPQEINNNNNRTMRREPSPKKEMHVGIGRLLVPEFKRHTEEIKHTPKVGKLTVPEFRRKEPIHLERAVPKKLDITDEVMSKPELNVVEIKPKEELMPKEEPKPKVEEKKTTLIEVPKKKEVNSNINRSKSPLSRREMNVGKLQTPEFKKKEENKSVPKVSKIVIPEFKRKSSIILEKSPSRKIENPDEIIQQKPKTVEEDKPMKPRRLVVPVSAKSIWEKRAAAPEPQLPTWMRDLQRTRKESERSNLLSPLPTPPRSKSPSPAVTRNASSTSISQQNDSKIGNGNTVAKNGSATTKFGKTTENERNIKSNASSTENLLQNGSKFDRIGRNGRNENIKKIEPPKPVIAEKPQEATKKDPLWFMHKSSVRMQIDGKSEEVIPETTTKRTISSTKQEELTGNEPEKKKKKKIIRRKRKAPELPRPKMPSCIRTPIGRHTDLEEPESPKEEPEEKREAPRIGSYLEREKEKEEKVEQQQPRVPLKFNRNTSYRVDDYLSNRK</sequence>
<dbReference type="GO" id="GO:0005523">
    <property type="term" value="F:tropomyosin binding"/>
    <property type="evidence" value="ECO:0007669"/>
    <property type="project" value="InterPro"/>
</dbReference>
<feature type="compositionally biased region" description="Basic and acidic residues" evidence="4">
    <location>
        <begin position="787"/>
        <end position="796"/>
    </location>
</feature>
<keyword evidence="6" id="KW-1185">Reference proteome</keyword>
<feature type="compositionally biased region" description="Polar residues" evidence="4">
    <location>
        <begin position="819"/>
        <end position="829"/>
    </location>
</feature>
<feature type="compositionally biased region" description="Polar residues" evidence="4">
    <location>
        <begin position="559"/>
        <end position="568"/>
    </location>
</feature>
<keyword evidence="2" id="KW-0963">Cytoplasm</keyword>
<feature type="compositionally biased region" description="Basic and acidic residues" evidence="4">
    <location>
        <begin position="761"/>
        <end position="779"/>
    </location>
</feature>
<dbReference type="PANTHER" id="PTHR10901">
    <property type="entry name" value="TROPOMODULIN"/>
    <property type="match status" value="1"/>
</dbReference>
<protein>
    <recommendedName>
        <fullName evidence="7">Tropomodulin</fullName>
    </recommendedName>
</protein>
<feature type="region of interest" description="Disordered" evidence="4">
    <location>
        <begin position="527"/>
        <end position="592"/>
    </location>
</feature>
<keyword evidence="3" id="KW-0206">Cytoskeleton</keyword>
<feature type="compositionally biased region" description="Basic and acidic residues" evidence="4">
    <location>
        <begin position="425"/>
        <end position="440"/>
    </location>
</feature>
<dbReference type="AlphaFoldDB" id="A0A2A2KYZ7"/>
<dbReference type="GO" id="GO:0030016">
    <property type="term" value="C:myofibril"/>
    <property type="evidence" value="ECO:0007669"/>
    <property type="project" value="TreeGrafter"/>
</dbReference>
<dbReference type="SUPFAM" id="SSF52047">
    <property type="entry name" value="RNI-like"/>
    <property type="match status" value="1"/>
</dbReference>
<feature type="compositionally biased region" description="Basic and acidic residues" evidence="4">
    <location>
        <begin position="527"/>
        <end position="558"/>
    </location>
</feature>
<dbReference type="EMBL" id="LIAE01007476">
    <property type="protein sequence ID" value="PAV79043.1"/>
    <property type="molecule type" value="Genomic_DNA"/>
</dbReference>
<feature type="compositionally biased region" description="Basic and acidic residues" evidence="4">
    <location>
        <begin position="339"/>
        <end position="351"/>
    </location>
</feature>
<dbReference type="GO" id="GO:0007015">
    <property type="term" value="P:actin filament organization"/>
    <property type="evidence" value="ECO:0007669"/>
    <property type="project" value="TreeGrafter"/>
</dbReference>
<dbReference type="InterPro" id="IPR032675">
    <property type="entry name" value="LRR_dom_sf"/>
</dbReference>
<proteinExistence type="predicted"/>
<feature type="compositionally biased region" description="Polar residues" evidence="4">
    <location>
        <begin position="746"/>
        <end position="760"/>
    </location>
</feature>
<feature type="compositionally biased region" description="Basic and acidic residues" evidence="4">
    <location>
        <begin position="243"/>
        <end position="258"/>
    </location>
</feature>
<feature type="compositionally biased region" description="Polar residues" evidence="4">
    <location>
        <begin position="696"/>
        <end position="736"/>
    </location>
</feature>
<dbReference type="STRING" id="2018661.A0A2A2KYZ7"/>
<comment type="subcellular location">
    <subcellularLocation>
        <location evidence="1">Cytoplasm</location>
        <location evidence="1">Cytoskeleton</location>
    </subcellularLocation>
</comment>
<dbReference type="Gene3D" id="3.80.10.10">
    <property type="entry name" value="Ribonuclease Inhibitor"/>
    <property type="match status" value="1"/>
</dbReference>
<feature type="compositionally biased region" description="Basic and acidic residues" evidence="4">
    <location>
        <begin position="395"/>
        <end position="417"/>
    </location>
</feature>
<dbReference type="InterPro" id="IPR004934">
    <property type="entry name" value="TMOD"/>
</dbReference>
<feature type="compositionally biased region" description="Basic and acidic residues" evidence="4">
    <location>
        <begin position="672"/>
        <end position="682"/>
    </location>
</feature>
<feature type="region of interest" description="Disordered" evidence="4">
    <location>
        <begin position="613"/>
        <end position="936"/>
    </location>
</feature>
<feature type="compositionally biased region" description="Basic and acidic residues" evidence="4">
    <location>
        <begin position="927"/>
        <end position="936"/>
    </location>
</feature>
<feature type="compositionally biased region" description="Basic residues" evidence="4">
    <location>
        <begin position="842"/>
        <end position="853"/>
    </location>
</feature>
<feature type="compositionally biased region" description="Basic and acidic residues" evidence="4">
    <location>
        <begin position="371"/>
        <end position="388"/>
    </location>
</feature>
<dbReference type="OrthoDB" id="2163268at2759"/>
<feature type="compositionally biased region" description="Basic and acidic residues" evidence="4">
    <location>
        <begin position="872"/>
        <end position="910"/>
    </location>
</feature>
<dbReference type="PANTHER" id="PTHR10901:SF16">
    <property type="entry name" value="TROPOMODULIN"/>
    <property type="match status" value="1"/>
</dbReference>
<feature type="compositionally biased region" description="Basic and acidic residues" evidence="4">
    <location>
        <begin position="830"/>
        <end position="841"/>
    </location>
</feature>
<evidence type="ECO:0000256" key="4">
    <source>
        <dbReference type="SAM" id="MobiDB-lite"/>
    </source>
</evidence>
<evidence type="ECO:0000313" key="5">
    <source>
        <dbReference type="EMBL" id="PAV79043.1"/>
    </source>
</evidence>